<evidence type="ECO:0000313" key="1">
    <source>
        <dbReference type="EnsemblMetazoa" id="Aqu2.1.43149_001"/>
    </source>
</evidence>
<organism evidence="1">
    <name type="scientific">Amphimedon queenslandica</name>
    <name type="common">Sponge</name>
    <dbReference type="NCBI Taxonomy" id="400682"/>
    <lineage>
        <taxon>Eukaryota</taxon>
        <taxon>Metazoa</taxon>
        <taxon>Porifera</taxon>
        <taxon>Demospongiae</taxon>
        <taxon>Heteroscleromorpha</taxon>
        <taxon>Haplosclerida</taxon>
        <taxon>Niphatidae</taxon>
        <taxon>Amphimedon</taxon>
    </lineage>
</organism>
<proteinExistence type="predicted"/>
<accession>A0A1X7VTE0</accession>
<dbReference type="EnsemblMetazoa" id="Aqu2.1.43149_001">
    <property type="protein sequence ID" value="Aqu2.1.43149_001"/>
    <property type="gene ID" value="Aqu2.1.43149"/>
</dbReference>
<reference evidence="1" key="1">
    <citation type="submission" date="2017-05" db="UniProtKB">
        <authorList>
            <consortium name="EnsemblMetazoa"/>
        </authorList>
    </citation>
    <scope>IDENTIFICATION</scope>
</reference>
<sequence>MMSAINPPFVDALRLMHLKEQVEEYNDSRLKDLSHFTKIYEFDAEHSVVE</sequence>
<dbReference type="InParanoid" id="A0A1X7VTE0"/>
<protein>
    <submittedName>
        <fullName evidence="1">Uncharacterized protein</fullName>
    </submittedName>
</protein>
<name>A0A1X7VTE0_AMPQE</name>
<dbReference type="AlphaFoldDB" id="A0A1X7VTE0"/>